<organism evidence="1 2">
    <name type="scientific">Camelliibacillus cellulosilyticus</name>
    <dbReference type="NCBI Taxonomy" id="2174486"/>
    <lineage>
        <taxon>Bacteria</taxon>
        <taxon>Bacillati</taxon>
        <taxon>Bacillota</taxon>
        <taxon>Bacilli</taxon>
        <taxon>Bacillales</taxon>
        <taxon>Sporolactobacillaceae</taxon>
        <taxon>Camelliibacillus</taxon>
    </lineage>
</organism>
<accession>A0ABV9GRK0</accession>
<comment type="caution">
    <text evidence="1">The sequence shown here is derived from an EMBL/GenBank/DDBJ whole genome shotgun (WGS) entry which is preliminary data.</text>
</comment>
<evidence type="ECO:0000313" key="2">
    <source>
        <dbReference type="Proteomes" id="UP001596022"/>
    </source>
</evidence>
<gene>
    <name evidence="1" type="ORF">ACFO4N_11310</name>
</gene>
<reference evidence="2" key="1">
    <citation type="journal article" date="2019" name="Int. J. Syst. Evol. Microbiol.">
        <title>The Global Catalogue of Microorganisms (GCM) 10K type strain sequencing project: providing services to taxonomists for standard genome sequencing and annotation.</title>
        <authorList>
            <consortium name="The Broad Institute Genomics Platform"/>
            <consortium name="The Broad Institute Genome Sequencing Center for Infectious Disease"/>
            <person name="Wu L."/>
            <person name="Ma J."/>
        </authorList>
    </citation>
    <scope>NUCLEOTIDE SEQUENCE [LARGE SCALE GENOMIC DNA]</scope>
    <source>
        <strain evidence="2">CGMCC 1.16306</strain>
    </source>
</reference>
<sequence>MPWSKSADLATEMTMAAVPWSERSGLEVENDHGGCAMVRTPQFKG</sequence>
<name>A0ABV9GRK0_9BACL</name>
<keyword evidence="2" id="KW-1185">Reference proteome</keyword>
<protein>
    <submittedName>
        <fullName evidence="1">Uncharacterized protein</fullName>
    </submittedName>
</protein>
<dbReference type="Proteomes" id="UP001596022">
    <property type="component" value="Unassembled WGS sequence"/>
</dbReference>
<evidence type="ECO:0000313" key="1">
    <source>
        <dbReference type="EMBL" id="MFC4619300.1"/>
    </source>
</evidence>
<proteinExistence type="predicted"/>
<dbReference type="EMBL" id="JBHSFW010000007">
    <property type="protein sequence ID" value="MFC4619300.1"/>
    <property type="molecule type" value="Genomic_DNA"/>
</dbReference>